<organism evidence="1 2">
    <name type="scientific">Neptunitalea lumnitzerae</name>
    <dbReference type="NCBI Taxonomy" id="2965509"/>
    <lineage>
        <taxon>Bacteria</taxon>
        <taxon>Pseudomonadati</taxon>
        <taxon>Bacteroidota</taxon>
        <taxon>Flavobacteriia</taxon>
        <taxon>Flavobacteriales</taxon>
        <taxon>Flavobacteriaceae</taxon>
        <taxon>Neptunitalea</taxon>
    </lineage>
</organism>
<keyword evidence="2" id="KW-1185">Reference proteome</keyword>
<reference evidence="1" key="1">
    <citation type="submission" date="2022-07" db="EMBL/GenBank/DDBJ databases">
        <title>Taxonomy of Novel Oxalotrophic and Methylotrophic Bacteria.</title>
        <authorList>
            <person name="Sahin N."/>
            <person name="Tani A."/>
        </authorList>
    </citation>
    <scope>NUCLEOTIDE SEQUENCE</scope>
    <source>
        <strain evidence="1">Y10</strain>
    </source>
</reference>
<protein>
    <submittedName>
        <fullName evidence="1">Uncharacterized protein</fullName>
    </submittedName>
</protein>
<dbReference type="Proteomes" id="UP001143543">
    <property type="component" value="Unassembled WGS sequence"/>
</dbReference>
<comment type="caution">
    <text evidence="1">The sequence shown here is derived from an EMBL/GenBank/DDBJ whole genome shotgun (WGS) entry which is preliminary data.</text>
</comment>
<name>A0ABQ5MEV1_9FLAO</name>
<sequence>MPIAISIPPIKCRIDSSIPVADDGLWFMFEDIINSFLLSIVDTLHHLQKYIEKERVSIKEFLKSIKENIKYDLKIT</sequence>
<evidence type="ECO:0000313" key="1">
    <source>
        <dbReference type="EMBL" id="GLB47920.1"/>
    </source>
</evidence>
<accession>A0ABQ5MEV1</accession>
<dbReference type="EMBL" id="BRVO01000001">
    <property type="protein sequence ID" value="GLB47920.1"/>
    <property type="molecule type" value="Genomic_DNA"/>
</dbReference>
<evidence type="ECO:0000313" key="2">
    <source>
        <dbReference type="Proteomes" id="UP001143543"/>
    </source>
</evidence>
<proteinExistence type="predicted"/>
<gene>
    <name evidence="1" type="ORF">Y10_02880</name>
</gene>